<evidence type="ECO:0000259" key="1">
    <source>
        <dbReference type="Pfam" id="PF13280"/>
    </source>
</evidence>
<keyword evidence="5" id="KW-1185">Reference proteome</keyword>
<evidence type="ECO:0000313" key="4">
    <source>
        <dbReference type="EMBL" id="MBC3875844.1"/>
    </source>
</evidence>
<dbReference type="Pfam" id="PF26109">
    <property type="entry name" value="WHD_BrxR"/>
    <property type="match status" value="1"/>
</dbReference>
<dbReference type="InterPro" id="IPR051534">
    <property type="entry name" value="CBASS_pafABC_assoc_protein"/>
</dbReference>
<dbReference type="InterPro" id="IPR059020">
    <property type="entry name" value="CapW_CTD"/>
</dbReference>
<evidence type="ECO:0000259" key="2">
    <source>
        <dbReference type="Pfam" id="PF26107"/>
    </source>
</evidence>
<feature type="domain" description="DNA-binding transcriptional repressor CapW C-terminal dimerisation" evidence="2">
    <location>
        <begin position="218"/>
        <end position="287"/>
    </location>
</feature>
<dbReference type="PROSITE" id="PS52050">
    <property type="entry name" value="WYL"/>
    <property type="match status" value="1"/>
</dbReference>
<dbReference type="InterPro" id="IPR026881">
    <property type="entry name" value="WYL_dom"/>
</dbReference>
<dbReference type="InterPro" id="IPR016634">
    <property type="entry name" value="CapW-like"/>
</dbReference>
<organism evidence="4 5">
    <name type="scientific">Undibacterium flavidum</name>
    <dbReference type="NCBI Taxonomy" id="2762297"/>
    <lineage>
        <taxon>Bacteria</taxon>
        <taxon>Pseudomonadati</taxon>
        <taxon>Pseudomonadota</taxon>
        <taxon>Betaproteobacteria</taxon>
        <taxon>Burkholderiales</taxon>
        <taxon>Oxalobacteraceae</taxon>
        <taxon>Undibacterium</taxon>
    </lineage>
</organism>
<dbReference type="RefSeq" id="WP_186943803.1">
    <property type="nucleotide sequence ID" value="NZ_JACOGA010000025.1"/>
</dbReference>
<dbReference type="InterPro" id="IPR059019">
    <property type="entry name" value="WHD_CapW"/>
</dbReference>
<gene>
    <name evidence="4" type="ORF">H8K55_19805</name>
</gene>
<feature type="domain" description="WYL" evidence="1">
    <location>
        <begin position="131"/>
        <end position="197"/>
    </location>
</feature>
<reference evidence="4 5" key="1">
    <citation type="submission" date="2020-08" db="EMBL/GenBank/DDBJ databases">
        <title>Novel species isolated from subtropical streams in China.</title>
        <authorList>
            <person name="Lu H."/>
        </authorList>
    </citation>
    <scope>NUCLEOTIDE SEQUENCE [LARGE SCALE GENOMIC DNA]</scope>
    <source>
        <strain evidence="4 5">LX15W</strain>
    </source>
</reference>
<dbReference type="Proteomes" id="UP000624279">
    <property type="component" value="Unassembled WGS sequence"/>
</dbReference>
<evidence type="ECO:0000259" key="3">
    <source>
        <dbReference type="Pfam" id="PF26109"/>
    </source>
</evidence>
<comment type="caution">
    <text evidence="4">The sequence shown here is derived from an EMBL/GenBank/DDBJ whole genome shotgun (WGS) entry which is preliminary data.</text>
</comment>
<dbReference type="PANTHER" id="PTHR34580:SF3">
    <property type="entry name" value="PROTEIN PAFB"/>
    <property type="match status" value="1"/>
</dbReference>
<dbReference type="PIRSF" id="PIRSF015558">
    <property type="entry name" value="Txn_reg_DeoR_prd"/>
    <property type="match status" value="1"/>
</dbReference>
<proteinExistence type="predicted"/>
<feature type="domain" description="DNA-binding transcriptional repressor CapW winged helix-turn-helix" evidence="3">
    <location>
        <begin position="16"/>
        <end position="98"/>
    </location>
</feature>
<sequence length="294" mass="33777">MISQDRLPDCLPFSWDLLMRYRLIEIVAQWEGRLTTNHLTNSFKIGRQQASKDIHFYMSSIAPDNLIYDKSLKGYTPSANFVPVLTTGIADEYLHILSRNKDIAHTFTGLDLGFAHTEILQVPLRQIDPLILRTLVQAARGHRRVELSYISMTSGTEEGRILVPHTLVCTPLRWHVRAYCEKHREYRDFVLSRFRGVPELLEESNFTAADDVPWNTEVTIQITPDSRLNETQQDILAHDFGMTDRCLHVNTRAPLVSYVLQAFNLDADKLDADPLAQQIVIANRQEVLPHLFKK</sequence>
<dbReference type="Pfam" id="PF13280">
    <property type="entry name" value="WYL"/>
    <property type="match status" value="1"/>
</dbReference>
<evidence type="ECO:0000313" key="5">
    <source>
        <dbReference type="Proteomes" id="UP000624279"/>
    </source>
</evidence>
<accession>A0ABR6YGY4</accession>
<dbReference type="EMBL" id="JACOGA010000025">
    <property type="protein sequence ID" value="MBC3875844.1"/>
    <property type="molecule type" value="Genomic_DNA"/>
</dbReference>
<name>A0ABR6YGY4_9BURK</name>
<protein>
    <submittedName>
        <fullName evidence="4">WYL domain-containing protein</fullName>
    </submittedName>
</protein>
<dbReference type="PANTHER" id="PTHR34580">
    <property type="match status" value="1"/>
</dbReference>
<dbReference type="Pfam" id="PF26107">
    <property type="entry name" value="BrxR_CTD"/>
    <property type="match status" value="1"/>
</dbReference>